<accession>A0ACC3DCQ9</accession>
<reference evidence="1" key="1">
    <citation type="submission" date="2024-09" db="EMBL/GenBank/DDBJ databases">
        <title>Black Yeasts Isolated from many extreme environments.</title>
        <authorList>
            <person name="Coleine C."/>
            <person name="Stajich J.E."/>
            <person name="Selbmann L."/>
        </authorList>
    </citation>
    <scope>NUCLEOTIDE SEQUENCE</scope>
    <source>
        <strain evidence="1">CCFEE 5737</strain>
    </source>
</reference>
<dbReference type="EMBL" id="JAWDJW010006355">
    <property type="protein sequence ID" value="KAK3065143.1"/>
    <property type="molecule type" value="Genomic_DNA"/>
</dbReference>
<gene>
    <name evidence="1" type="ORF">LTS18_008295</name>
</gene>
<name>A0ACC3DCQ9_9PEZI</name>
<sequence>MDYFKDLDTKHHDEVVVNAHNEKAYKGDDSDGAVGWTTKSIIAAISLGCLYTGSQVMLYFVGGCLSYIAADLDMASNASWLPVSNTLAITAVAPFVGYLQDLLGRREITLFGSVAIMVGITLIGTAHTPGQAITGMALSGSGAGICELSALAGISDIVPVKKRGISLALMVGCIIPFTPYVMYSQLLSVHATWRWGMWISLIWNGFVFLGLATSYFPKSHPRMDGFSKRDILGQIDYVGAVLSITGITLFLVALQAGGYTHPWTSAHVLAQLIIGIALIIGWVVWEWKFAKHPMIPHAIFTSQRVVGLAFVIAFVAGMNFYSLINFFPLTFGSVYDPDPVQIGLKGLGYGLSVTVGAVFFNALLSVPKIPAFAILLTGSLIMTAFSGALAAVTPENPKLAVALGTIAGFGVGGVLVPSATVALICVPDEFLATTAALSLSIRTIGGSIGFTIYYNVFVNKLTANLPRLVGQYAVEAGLPLADATAFVTTYLTTPMEIANAPGYSPAVAQAAALGSKWAYAESLTYVWYTSIAFGILSIIACVMLPSIKQYQTNRIAVAL</sequence>
<proteinExistence type="predicted"/>
<evidence type="ECO:0000313" key="2">
    <source>
        <dbReference type="Proteomes" id="UP001186974"/>
    </source>
</evidence>
<keyword evidence="2" id="KW-1185">Reference proteome</keyword>
<comment type="caution">
    <text evidence="1">The sequence shown here is derived from an EMBL/GenBank/DDBJ whole genome shotgun (WGS) entry which is preliminary data.</text>
</comment>
<evidence type="ECO:0000313" key="1">
    <source>
        <dbReference type="EMBL" id="KAK3065143.1"/>
    </source>
</evidence>
<dbReference type="Proteomes" id="UP001186974">
    <property type="component" value="Unassembled WGS sequence"/>
</dbReference>
<protein>
    <submittedName>
        <fullName evidence="1">Uncharacterized protein</fullName>
    </submittedName>
</protein>
<organism evidence="1 2">
    <name type="scientific">Coniosporium uncinatum</name>
    <dbReference type="NCBI Taxonomy" id="93489"/>
    <lineage>
        <taxon>Eukaryota</taxon>
        <taxon>Fungi</taxon>
        <taxon>Dikarya</taxon>
        <taxon>Ascomycota</taxon>
        <taxon>Pezizomycotina</taxon>
        <taxon>Dothideomycetes</taxon>
        <taxon>Dothideomycetes incertae sedis</taxon>
        <taxon>Coniosporium</taxon>
    </lineage>
</organism>